<dbReference type="Proteomes" id="UP000001625">
    <property type="component" value="Chromosome"/>
</dbReference>
<keyword evidence="12" id="KW-1185">Reference proteome</keyword>
<keyword evidence="6 9" id="KW-1133">Transmembrane helix</keyword>
<feature type="transmembrane region" description="Helical" evidence="9">
    <location>
        <begin position="123"/>
        <end position="144"/>
    </location>
</feature>
<keyword evidence="3" id="KW-1003">Cell membrane</keyword>
<evidence type="ECO:0000256" key="6">
    <source>
        <dbReference type="ARBA" id="ARBA00022989"/>
    </source>
</evidence>
<gene>
    <name evidence="11" type="ordered locus">Slit_1408</name>
</gene>
<dbReference type="eggNOG" id="COG3090">
    <property type="taxonomic scope" value="Bacteria"/>
</dbReference>
<evidence type="ECO:0000256" key="3">
    <source>
        <dbReference type="ARBA" id="ARBA00022475"/>
    </source>
</evidence>
<dbReference type="KEGG" id="slt:Slit_1408"/>
<dbReference type="PANTHER" id="PTHR35011:SF2">
    <property type="entry name" value="2,3-DIKETO-L-GULONATE TRAP TRANSPORTER SMALL PERMEASE PROTEIN YIAM"/>
    <property type="match status" value="1"/>
</dbReference>
<feature type="domain" description="Tripartite ATP-independent periplasmic transporters DctQ component" evidence="10">
    <location>
        <begin position="22"/>
        <end position="148"/>
    </location>
</feature>
<comment type="subcellular location">
    <subcellularLocation>
        <location evidence="1 9">Cell inner membrane</location>
        <topology evidence="1 9">Multi-pass membrane protein</topology>
    </subcellularLocation>
</comment>
<evidence type="ECO:0000256" key="7">
    <source>
        <dbReference type="ARBA" id="ARBA00023136"/>
    </source>
</evidence>
<evidence type="ECO:0000256" key="8">
    <source>
        <dbReference type="ARBA" id="ARBA00038436"/>
    </source>
</evidence>
<feature type="transmembrane region" description="Helical" evidence="9">
    <location>
        <begin position="45"/>
        <end position="63"/>
    </location>
</feature>
<dbReference type="OrthoDB" id="9791324at2"/>
<dbReference type="HOGENOM" id="CLU_086356_3_0_4"/>
<evidence type="ECO:0000256" key="5">
    <source>
        <dbReference type="ARBA" id="ARBA00022692"/>
    </source>
</evidence>
<accession>D5CRQ9</accession>
<sequence precursor="true">MFNRILDRIEEVLIASFMAAATLITFTAVVMRYAAGEGISWAQELTIYLFIWMAKFGAAYGVRTGIHIGVDFVVNAARPSIKRVLVIISMLLGVVFTGVIAYFGARWVIFIHGTGQTSPDLEWPMWVIYLAIPFGSGLMCYRFIQALHKFVKTGQFHSHTTIGEQGEESPL</sequence>
<dbReference type="STRING" id="580332.Slit_1408"/>
<comment type="similarity">
    <text evidence="8 9">Belongs to the TRAP transporter small permease family.</text>
</comment>
<protein>
    <recommendedName>
        <fullName evidence="9">TRAP transporter small permease protein</fullName>
    </recommendedName>
</protein>
<evidence type="ECO:0000256" key="1">
    <source>
        <dbReference type="ARBA" id="ARBA00004429"/>
    </source>
</evidence>
<evidence type="ECO:0000256" key="4">
    <source>
        <dbReference type="ARBA" id="ARBA00022519"/>
    </source>
</evidence>
<dbReference type="GO" id="GO:0015740">
    <property type="term" value="P:C4-dicarboxylate transport"/>
    <property type="evidence" value="ECO:0007669"/>
    <property type="project" value="TreeGrafter"/>
</dbReference>
<keyword evidence="2 9" id="KW-0813">Transport</keyword>
<dbReference type="Pfam" id="PF04290">
    <property type="entry name" value="DctQ"/>
    <property type="match status" value="1"/>
</dbReference>
<dbReference type="GO" id="GO:0005886">
    <property type="term" value="C:plasma membrane"/>
    <property type="evidence" value="ECO:0007669"/>
    <property type="project" value="UniProtKB-SubCell"/>
</dbReference>
<feature type="transmembrane region" description="Helical" evidence="9">
    <location>
        <begin position="84"/>
        <end position="103"/>
    </location>
</feature>
<proteinExistence type="inferred from homology"/>
<keyword evidence="5 9" id="KW-0812">Transmembrane</keyword>
<name>D5CRQ9_SIDLE</name>
<dbReference type="InterPro" id="IPR007387">
    <property type="entry name" value="TRAP_DctQ"/>
</dbReference>
<evidence type="ECO:0000256" key="9">
    <source>
        <dbReference type="RuleBase" id="RU369079"/>
    </source>
</evidence>
<keyword evidence="7 9" id="KW-0472">Membrane</keyword>
<dbReference type="RefSeq" id="WP_013029543.1">
    <property type="nucleotide sequence ID" value="NC_013959.1"/>
</dbReference>
<dbReference type="EMBL" id="CP001965">
    <property type="protein sequence ID" value="ADE11645.1"/>
    <property type="molecule type" value="Genomic_DNA"/>
</dbReference>
<dbReference type="PANTHER" id="PTHR35011">
    <property type="entry name" value="2,3-DIKETO-L-GULONATE TRAP TRANSPORTER SMALL PERMEASE PROTEIN YIAM"/>
    <property type="match status" value="1"/>
</dbReference>
<evidence type="ECO:0000313" key="12">
    <source>
        <dbReference type="Proteomes" id="UP000001625"/>
    </source>
</evidence>
<reference evidence="11 12" key="1">
    <citation type="submission" date="2010-03" db="EMBL/GenBank/DDBJ databases">
        <title>Complete sequence of Sideroxydans lithotrophicus ES-1.</title>
        <authorList>
            <consortium name="US DOE Joint Genome Institute"/>
            <person name="Lucas S."/>
            <person name="Copeland A."/>
            <person name="Lapidus A."/>
            <person name="Cheng J.-F."/>
            <person name="Bruce D."/>
            <person name="Goodwin L."/>
            <person name="Pitluck S."/>
            <person name="Munk A.C."/>
            <person name="Detter J.C."/>
            <person name="Han C."/>
            <person name="Tapia R."/>
            <person name="Larimer F."/>
            <person name="Land M."/>
            <person name="Hauser L."/>
            <person name="Kyrpides N."/>
            <person name="Ivanova N."/>
            <person name="Emerson D."/>
            <person name="Woyke T."/>
        </authorList>
    </citation>
    <scope>NUCLEOTIDE SEQUENCE [LARGE SCALE GENOMIC DNA]</scope>
    <source>
        <strain evidence="11 12">ES-1</strain>
    </source>
</reference>
<evidence type="ECO:0000256" key="2">
    <source>
        <dbReference type="ARBA" id="ARBA00022448"/>
    </source>
</evidence>
<organism evidence="11 12">
    <name type="scientific">Sideroxydans lithotrophicus (strain ES-1)</name>
    <dbReference type="NCBI Taxonomy" id="580332"/>
    <lineage>
        <taxon>Bacteria</taxon>
        <taxon>Pseudomonadati</taxon>
        <taxon>Pseudomonadota</taxon>
        <taxon>Betaproteobacteria</taxon>
        <taxon>Nitrosomonadales</taxon>
        <taxon>Gallionellaceae</taxon>
        <taxon>Sideroxydans</taxon>
    </lineage>
</organism>
<keyword evidence="4 9" id="KW-0997">Cell inner membrane</keyword>
<dbReference type="InterPro" id="IPR055348">
    <property type="entry name" value="DctQ"/>
</dbReference>
<dbReference type="GO" id="GO:0022857">
    <property type="term" value="F:transmembrane transporter activity"/>
    <property type="evidence" value="ECO:0007669"/>
    <property type="project" value="UniProtKB-UniRule"/>
</dbReference>
<evidence type="ECO:0000313" key="11">
    <source>
        <dbReference type="EMBL" id="ADE11645.1"/>
    </source>
</evidence>
<comment type="function">
    <text evidence="9">Part of the tripartite ATP-independent periplasmic (TRAP) transport system.</text>
</comment>
<dbReference type="AlphaFoldDB" id="D5CRQ9"/>
<evidence type="ECO:0000259" key="10">
    <source>
        <dbReference type="Pfam" id="PF04290"/>
    </source>
</evidence>
<feature type="transmembrane region" description="Helical" evidence="9">
    <location>
        <begin position="12"/>
        <end position="33"/>
    </location>
</feature>
<comment type="subunit">
    <text evidence="9">The complex comprises the extracytoplasmic solute receptor protein and the two transmembrane proteins.</text>
</comment>